<evidence type="ECO:0000313" key="1">
    <source>
        <dbReference type="EMBL" id="KAJ9663053.1"/>
    </source>
</evidence>
<dbReference type="Proteomes" id="UP001172386">
    <property type="component" value="Unassembled WGS sequence"/>
</dbReference>
<reference evidence="1" key="1">
    <citation type="submission" date="2022-10" db="EMBL/GenBank/DDBJ databases">
        <title>Culturing micro-colonial fungi from biological soil crusts in the Mojave desert and describing Neophaeococcomyces mojavensis, and introducing the new genera and species Taxawa tesnikishii.</title>
        <authorList>
            <person name="Kurbessoian T."/>
            <person name="Stajich J.E."/>
        </authorList>
    </citation>
    <scope>NUCLEOTIDE SEQUENCE</scope>
    <source>
        <strain evidence="1">JES_112</strain>
    </source>
</reference>
<organism evidence="1 2">
    <name type="scientific">Neophaeococcomyces mojaviensis</name>
    <dbReference type="NCBI Taxonomy" id="3383035"/>
    <lineage>
        <taxon>Eukaryota</taxon>
        <taxon>Fungi</taxon>
        <taxon>Dikarya</taxon>
        <taxon>Ascomycota</taxon>
        <taxon>Pezizomycotina</taxon>
        <taxon>Eurotiomycetes</taxon>
        <taxon>Chaetothyriomycetidae</taxon>
        <taxon>Chaetothyriales</taxon>
        <taxon>Chaetothyriales incertae sedis</taxon>
        <taxon>Neophaeococcomyces</taxon>
    </lineage>
</organism>
<sequence>MSQNPSSLVPSSNQLGKLRTSDDLLICTACGTQYDFTEGLSNCRICDDPRQFVPASGQQFTTLKKLRSDGYKLVFKQDEDDDKVGIGQRALLIQTPQGNILWDLVCFLDQEAVKKINSLGGLRLIIISHPHFYTTWSDWSETFHVPVFLAKADAEWVNRSVAHSQIGWVEDRHTTLLPGVTAIVAGGHFPGSMMLHTATPNTKVPTLFHADTIMTVMDAHTPDPGRPGHISYTFMWSVPNMIPLGPEQVLQIWRAMKGFGVEATYGFTTVRYKKGDRKTIPERVLESAQMFVKSIGYEEHAIFSEGN</sequence>
<evidence type="ECO:0000313" key="2">
    <source>
        <dbReference type="Proteomes" id="UP001172386"/>
    </source>
</evidence>
<name>A0ACC3AJ24_9EURO</name>
<comment type="caution">
    <text evidence="1">The sequence shown here is derived from an EMBL/GenBank/DDBJ whole genome shotgun (WGS) entry which is preliminary data.</text>
</comment>
<dbReference type="EMBL" id="JAPDRQ010000011">
    <property type="protein sequence ID" value="KAJ9663053.1"/>
    <property type="molecule type" value="Genomic_DNA"/>
</dbReference>
<gene>
    <name evidence="1" type="ORF">H2198_001045</name>
</gene>
<accession>A0ACC3AJ24</accession>
<protein>
    <submittedName>
        <fullName evidence="1">Uncharacterized protein</fullName>
    </submittedName>
</protein>
<proteinExistence type="predicted"/>
<keyword evidence="2" id="KW-1185">Reference proteome</keyword>